<dbReference type="EMBL" id="NBNE01015344">
    <property type="protein sequence ID" value="OWY93842.1"/>
    <property type="molecule type" value="Genomic_DNA"/>
</dbReference>
<dbReference type="PROSITE" id="PS50011">
    <property type="entry name" value="PROTEIN_KINASE_DOM"/>
    <property type="match status" value="1"/>
</dbReference>
<dbReference type="AlphaFoldDB" id="A0A225UL81"/>
<gene>
    <name evidence="2" type="ORF">PHMEG_00036604</name>
</gene>
<dbReference type="Pfam" id="PF00069">
    <property type="entry name" value="Pkinase"/>
    <property type="match status" value="1"/>
</dbReference>
<comment type="caution">
    <text evidence="2">The sequence shown here is derived from an EMBL/GenBank/DDBJ whole genome shotgun (WGS) entry which is preliminary data.</text>
</comment>
<sequence length="240" mass="26763">DAALGLENLHERGIVHGELKGNNILVCWDKYARTTTTKVADFGLSVFVDHRASSLPSNVLGAIRWKAPECLRGEQPTRESDVFSFGICIVEAATGRFPWGNIPDCVVRVNVVDKRLIPPRPKEISASLWSVVKRMCHFDPQKRINMSTVVNILINGEMITPKEPANIGRVTSPPPGHVNRWRQGNCLPNVDKNPDRLGDYLAALRNALVATNKTYRRGLNLQGELCAYEKETPCLRHECS</sequence>
<dbReference type="OrthoDB" id="166752at2759"/>
<dbReference type="Proteomes" id="UP000198211">
    <property type="component" value="Unassembled WGS sequence"/>
</dbReference>
<dbReference type="STRING" id="4795.A0A225UL81"/>
<evidence type="ECO:0000259" key="1">
    <source>
        <dbReference type="PROSITE" id="PS50011"/>
    </source>
</evidence>
<dbReference type="InterPro" id="IPR011009">
    <property type="entry name" value="Kinase-like_dom_sf"/>
</dbReference>
<evidence type="ECO:0000313" key="2">
    <source>
        <dbReference type="EMBL" id="OWY93842.1"/>
    </source>
</evidence>
<dbReference type="GO" id="GO:0004672">
    <property type="term" value="F:protein kinase activity"/>
    <property type="evidence" value="ECO:0007669"/>
    <property type="project" value="InterPro"/>
</dbReference>
<dbReference type="GO" id="GO:0007165">
    <property type="term" value="P:signal transduction"/>
    <property type="evidence" value="ECO:0007669"/>
    <property type="project" value="TreeGrafter"/>
</dbReference>
<dbReference type="InterPro" id="IPR000719">
    <property type="entry name" value="Prot_kinase_dom"/>
</dbReference>
<dbReference type="InterPro" id="IPR050167">
    <property type="entry name" value="Ser_Thr_protein_kinase"/>
</dbReference>
<feature type="domain" description="Protein kinase" evidence="1">
    <location>
        <begin position="1"/>
        <end position="159"/>
    </location>
</feature>
<feature type="non-terminal residue" evidence="2">
    <location>
        <position position="1"/>
    </location>
</feature>
<evidence type="ECO:0000313" key="3">
    <source>
        <dbReference type="Proteomes" id="UP000198211"/>
    </source>
</evidence>
<dbReference type="Gene3D" id="1.10.510.10">
    <property type="entry name" value="Transferase(Phosphotransferase) domain 1"/>
    <property type="match status" value="1"/>
</dbReference>
<dbReference type="GO" id="GO:0005524">
    <property type="term" value="F:ATP binding"/>
    <property type="evidence" value="ECO:0007669"/>
    <property type="project" value="InterPro"/>
</dbReference>
<reference evidence="3" key="1">
    <citation type="submission" date="2017-03" db="EMBL/GenBank/DDBJ databases">
        <title>Phytopthora megakarya and P. palmivora, two closely related causual agents of cacao black pod achieved similar genome size and gene model numbers by different mechanisms.</title>
        <authorList>
            <person name="Ali S."/>
            <person name="Shao J."/>
            <person name="Larry D.J."/>
            <person name="Kronmiller B."/>
            <person name="Shen D."/>
            <person name="Strem M.D."/>
            <person name="Melnick R.L."/>
            <person name="Guiltinan M.J."/>
            <person name="Tyler B.M."/>
            <person name="Meinhardt L.W."/>
            <person name="Bailey B.A."/>
        </authorList>
    </citation>
    <scope>NUCLEOTIDE SEQUENCE [LARGE SCALE GENOMIC DNA]</scope>
    <source>
        <strain evidence="3">zdho120</strain>
    </source>
</reference>
<name>A0A225UL81_9STRA</name>
<accession>A0A225UL81</accession>
<dbReference type="GO" id="GO:0005737">
    <property type="term" value="C:cytoplasm"/>
    <property type="evidence" value="ECO:0007669"/>
    <property type="project" value="TreeGrafter"/>
</dbReference>
<dbReference type="SUPFAM" id="SSF56112">
    <property type="entry name" value="Protein kinase-like (PK-like)"/>
    <property type="match status" value="1"/>
</dbReference>
<protein>
    <submittedName>
        <fullName evidence="2">TKL protein kinase</fullName>
    </submittedName>
</protein>
<keyword evidence="2" id="KW-0808">Transferase</keyword>
<proteinExistence type="predicted"/>
<organism evidence="2 3">
    <name type="scientific">Phytophthora megakarya</name>
    <dbReference type="NCBI Taxonomy" id="4795"/>
    <lineage>
        <taxon>Eukaryota</taxon>
        <taxon>Sar</taxon>
        <taxon>Stramenopiles</taxon>
        <taxon>Oomycota</taxon>
        <taxon>Peronosporomycetes</taxon>
        <taxon>Peronosporales</taxon>
        <taxon>Peronosporaceae</taxon>
        <taxon>Phytophthora</taxon>
    </lineage>
</organism>
<keyword evidence="2" id="KW-0418">Kinase</keyword>
<dbReference type="PANTHER" id="PTHR23257">
    <property type="entry name" value="SERINE-THREONINE PROTEIN KINASE"/>
    <property type="match status" value="1"/>
</dbReference>
<keyword evidence="3" id="KW-1185">Reference proteome</keyword>